<dbReference type="Proteomes" id="UP000514752">
    <property type="component" value="Chromosome"/>
</dbReference>
<sequence>MNAPYQPPLPPADDKAVAPVMTVGDWLLTLVLLSVPLLNVVLLLVWAFDGRTHPNKANFCKAYLIVMVAVTLLAVLLLLGFGFLIEASGYGRAV</sequence>
<evidence type="ECO:0000313" key="3">
    <source>
        <dbReference type="Proteomes" id="UP000514752"/>
    </source>
</evidence>
<keyword evidence="1" id="KW-1133">Transmembrane helix</keyword>
<accession>A0A7D7RVM5</accession>
<dbReference type="KEGG" id="nsg:H3L94_02500"/>
<evidence type="ECO:0000313" key="2">
    <source>
        <dbReference type="EMBL" id="QMT40944.1"/>
    </source>
</evidence>
<name>A0A7D7RVM5_9NEIS</name>
<feature type="transmembrane region" description="Helical" evidence="1">
    <location>
        <begin position="60"/>
        <end position="85"/>
    </location>
</feature>
<feature type="transmembrane region" description="Helical" evidence="1">
    <location>
        <begin position="26"/>
        <end position="48"/>
    </location>
</feature>
<dbReference type="EMBL" id="CP059567">
    <property type="protein sequence ID" value="QMT40944.1"/>
    <property type="molecule type" value="Genomic_DNA"/>
</dbReference>
<organism evidence="2 3">
    <name type="scientific">Neisseria shayeganii</name>
    <dbReference type="NCBI Taxonomy" id="607712"/>
    <lineage>
        <taxon>Bacteria</taxon>
        <taxon>Pseudomonadati</taxon>
        <taxon>Pseudomonadota</taxon>
        <taxon>Betaproteobacteria</taxon>
        <taxon>Neisseriales</taxon>
        <taxon>Neisseriaceae</taxon>
        <taxon>Neisseria</taxon>
    </lineage>
</organism>
<dbReference type="RefSeq" id="WP_009119315.1">
    <property type="nucleotide sequence ID" value="NZ_CP059567.1"/>
</dbReference>
<dbReference type="AlphaFoldDB" id="A0A7D7RVM5"/>
<evidence type="ECO:0000256" key="1">
    <source>
        <dbReference type="SAM" id="Phobius"/>
    </source>
</evidence>
<proteinExistence type="predicted"/>
<keyword evidence="1" id="KW-0472">Membrane</keyword>
<keyword evidence="1" id="KW-0812">Transmembrane</keyword>
<reference evidence="2 3" key="1">
    <citation type="submission" date="2020-07" db="EMBL/GenBank/DDBJ databases">
        <title>Genomic diversity of species in the Neisseriaceae family.</title>
        <authorList>
            <person name="Vincent A.T."/>
            <person name="Bernet E."/>
            <person name="Veyrier F.J."/>
        </authorList>
    </citation>
    <scope>NUCLEOTIDE SEQUENCE [LARGE SCALE GENOMIC DNA]</scope>
    <source>
        <strain evidence="2 3">DSM 22244</strain>
    </source>
</reference>
<protein>
    <submittedName>
        <fullName evidence="2">Uncharacterized protein</fullName>
    </submittedName>
</protein>
<gene>
    <name evidence="2" type="ORF">H3L94_02500</name>
</gene>